<reference evidence="2" key="1">
    <citation type="journal article" date="2019" name="Int. J. Syst. Evol. Microbiol.">
        <title>The Global Catalogue of Microorganisms (GCM) 10K type strain sequencing project: providing services to taxonomists for standard genome sequencing and annotation.</title>
        <authorList>
            <consortium name="The Broad Institute Genomics Platform"/>
            <consortium name="The Broad Institute Genome Sequencing Center for Infectious Disease"/>
            <person name="Wu L."/>
            <person name="Ma J."/>
        </authorList>
    </citation>
    <scope>NUCLEOTIDE SEQUENCE [LARGE SCALE GENOMIC DNA]</scope>
    <source>
        <strain evidence="2">KCTC 42255</strain>
    </source>
</reference>
<dbReference type="PROSITE" id="PS51257">
    <property type="entry name" value="PROKAR_LIPOPROTEIN"/>
    <property type="match status" value="1"/>
</dbReference>
<sequence>MRKIILLLLTIFLVSCKKEKVDGIIIGDTLFVHQSLIENRKMENLIYQALKKEKSAIIEIKNFPNGGAAGSYDLGYVLTQIIYRIGEKDFANILREIPKSERNEFEGLIAVGLEYGDNDYDGKMDNKRMETEFPKLNEILNE</sequence>
<protein>
    <submittedName>
        <fullName evidence="1">Uncharacterized protein</fullName>
    </submittedName>
</protein>
<keyword evidence="2" id="KW-1185">Reference proteome</keyword>
<dbReference type="RefSeq" id="WP_379043984.1">
    <property type="nucleotide sequence ID" value="NZ_JBHULZ010000015.1"/>
</dbReference>
<name>A0ABW5SAY2_9FLAO</name>
<accession>A0ABW5SAY2</accession>
<proteinExistence type="predicted"/>
<dbReference type="Proteomes" id="UP001597357">
    <property type="component" value="Unassembled WGS sequence"/>
</dbReference>
<organism evidence="1 2">
    <name type="scientific">Mesonia sediminis</name>
    <dbReference type="NCBI Taxonomy" id="1703946"/>
    <lineage>
        <taxon>Bacteria</taxon>
        <taxon>Pseudomonadati</taxon>
        <taxon>Bacteroidota</taxon>
        <taxon>Flavobacteriia</taxon>
        <taxon>Flavobacteriales</taxon>
        <taxon>Flavobacteriaceae</taxon>
        <taxon>Mesonia</taxon>
    </lineage>
</organism>
<evidence type="ECO:0000313" key="2">
    <source>
        <dbReference type="Proteomes" id="UP001597357"/>
    </source>
</evidence>
<gene>
    <name evidence="1" type="ORF">ACFSQ0_03125</name>
</gene>
<comment type="caution">
    <text evidence="1">The sequence shown here is derived from an EMBL/GenBank/DDBJ whole genome shotgun (WGS) entry which is preliminary data.</text>
</comment>
<dbReference type="EMBL" id="JBHULZ010000015">
    <property type="protein sequence ID" value="MFD2696971.1"/>
    <property type="molecule type" value="Genomic_DNA"/>
</dbReference>
<evidence type="ECO:0000313" key="1">
    <source>
        <dbReference type="EMBL" id="MFD2696971.1"/>
    </source>
</evidence>